<gene>
    <name evidence="2" type="ORF">SR858_16375</name>
</gene>
<dbReference type="GeneID" id="43161981"/>
<dbReference type="EMBL" id="CP140152">
    <property type="protein sequence ID" value="WQH02652.1"/>
    <property type="molecule type" value="Genomic_DNA"/>
</dbReference>
<evidence type="ECO:0000313" key="2">
    <source>
        <dbReference type="EMBL" id="WQH02652.1"/>
    </source>
</evidence>
<keyword evidence="3" id="KW-1185">Reference proteome</keyword>
<evidence type="ECO:0000313" key="3">
    <source>
        <dbReference type="Proteomes" id="UP001326110"/>
    </source>
</evidence>
<dbReference type="SUPFAM" id="SSF51679">
    <property type="entry name" value="Bacterial luciferase-like"/>
    <property type="match status" value="1"/>
</dbReference>
<dbReference type="InterPro" id="IPR036661">
    <property type="entry name" value="Luciferase-like_sf"/>
</dbReference>
<dbReference type="InterPro" id="IPR011251">
    <property type="entry name" value="Luciferase-like_dom"/>
</dbReference>
<dbReference type="Gene3D" id="3.20.20.30">
    <property type="entry name" value="Luciferase-like domain"/>
    <property type="match status" value="1"/>
</dbReference>
<dbReference type="PANTHER" id="PTHR30137:SF6">
    <property type="entry name" value="LUCIFERASE-LIKE MONOOXYGENASE"/>
    <property type="match status" value="1"/>
</dbReference>
<proteinExistence type="predicted"/>
<feature type="domain" description="Luciferase-like" evidence="1">
    <location>
        <begin position="1"/>
        <end position="328"/>
    </location>
</feature>
<dbReference type="Pfam" id="PF00296">
    <property type="entry name" value="Bac_luciferase"/>
    <property type="match status" value="1"/>
</dbReference>
<dbReference type="PANTHER" id="PTHR30137">
    <property type="entry name" value="LUCIFERASE-LIKE MONOOXYGENASE"/>
    <property type="match status" value="1"/>
</dbReference>
<organism evidence="2 3">
    <name type="scientific">Duganella zoogloeoides</name>
    <dbReference type="NCBI Taxonomy" id="75659"/>
    <lineage>
        <taxon>Bacteria</taxon>
        <taxon>Pseudomonadati</taxon>
        <taxon>Pseudomonadota</taxon>
        <taxon>Betaproteobacteria</taxon>
        <taxon>Burkholderiales</taxon>
        <taxon>Oxalobacteraceae</taxon>
        <taxon>Telluria group</taxon>
        <taxon>Duganella</taxon>
    </lineage>
</organism>
<evidence type="ECO:0000259" key="1">
    <source>
        <dbReference type="Pfam" id="PF00296"/>
    </source>
</evidence>
<name>A0ABZ0XSD4_9BURK</name>
<dbReference type="Proteomes" id="UP001326110">
    <property type="component" value="Chromosome"/>
</dbReference>
<protein>
    <submittedName>
        <fullName evidence="2">LLM class flavin-dependent oxidoreductase</fullName>
    </submittedName>
</protein>
<dbReference type="RefSeq" id="WP_019920077.1">
    <property type="nucleotide sequence ID" value="NZ_CP140152.1"/>
</dbReference>
<sequence>MRFSVFLNARTMSADADKQLIVDLEQHALLAGKLGFDAIFMPDHHFNGYMPVASDSYMFASYLAAKLPDMHFGFSVTSVPLHHPVRFVERINILDHLTRGKLLVGIGSGTTPEEMIGFGVNYKDAGRIAEENLEAAEALWAKQIDDAPVELTGFHQGRVLQRIAPTSYGPKHARLMPVALKESSATRAAVNGWPTFIPAFTPPKIGGTDPLSHVTKHFGNYHRQLLAAGHSDATVADALSWTTHSYQCVHLAPTDEQAHREVQEILTDYQEAIDREAAFNAKAEADDANKKTDRTGHALTEDWMATWCLYGSPETVINKLRAYQDIGIGNILCGTTTGPLTAKRLAYANQTLELLAKHVVPAFK</sequence>
<reference evidence="2 3" key="1">
    <citation type="submission" date="2023-11" db="EMBL/GenBank/DDBJ databases">
        <title>MicrobeMod: A computational toolkit for identifying prokaryotic methylation and restriction-modification with nanopore sequencing.</title>
        <authorList>
            <person name="Crits-Christoph A."/>
            <person name="Kang S.C."/>
            <person name="Lee H."/>
            <person name="Ostrov N."/>
        </authorList>
    </citation>
    <scope>NUCLEOTIDE SEQUENCE [LARGE SCALE GENOMIC DNA]</scope>
    <source>
        <strain evidence="2 3">ATCC 25935</strain>
    </source>
</reference>
<accession>A0ABZ0XSD4</accession>
<dbReference type="InterPro" id="IPR050766">
    <property type="entry name" value="Bact_Lucif_Oxidored"/>
</dbReference>